<dbReference type="EMBL" id="JALIEA010000017">
    <property type="protein sequence ID" value="MCJ7859181.1"/>
    <property type="molecule type" value="Genomic_DNA"/>
</dbReference>
<comment type="caution">
    <text evidence="3">The sequence shown here is derived from an EMBL/GenBank/DDBJ whole genome shotgun (WGS) entry which is preliminary data.</text>
</comment>
<reference evidence="3" key="1">
    <citation type="submission" date="2022-04" db="EMBL/GenBank/DDBJ databases">
        <title>Corynebacterium kalidii LD5P10.</title>
        <authorList>
            <person name="Sun J.Q."/>
        </authorList>
    </citation>
    <scope>NUCLEOTIDE SEQUENCE</scope>
    <source>
        <strain evidence="3">LD5P10</strain>
    </source>
</reference>
<evidence type="ECO:0000256" key="2">
    <source>
        <dbReference type="SAM" id="Phobius"/>
    </source>
</evidence>
<dbReference type="RefSeq" id="WP_244804915.1">
    <property type="nucleotide sequence ID" value="NZ_JALIEA010000017.1"/>
</dbReference>
<evidence type="ECO:0000313" key="4">
    <source>
        <dbReference type="Proteomes" id="UP001139207"/>
    </source>
</evidence>
<organism evidence="3 4">
    <name type="scientific">Corynebacterium kalidii</name>
    <dbReference type="NCBI Taxonomy" id="2931982"/>
    <lineage>
        <taxon>Bacteria</taxon>
        <taxon>Bacillati</taxon>
        <taxon>Actinomycetota</taxon>
        <taxon>Actinomycetes</taxon>
        <taxon>Mycobacteriales</taxon>
        <taxon>Corynebacteriaceae</taxon>
        <taxon>Corynebacterium</taxon>
    </lineage>
</organism>
<evidence type="ECO:0000256" key="1">
    <source>
        <dbReference type="SAM" id="MobiDB-lite"/>
    </source>
</evidence>
<name>A0A9X2AZK9_9CORY</name>
<keyword evidence="4" id="KW-1185">Reference proteome</keyword>
<feature type="compositionally biased region" description="Basic and acidic residues" evidence="1">
    <location>
        <begin position="112"/>
        <end position="125"/>
    </location>
</feature>
<dbReference type="Proteomes" id="UP001139207">
    <property type="component" value="Unassembled WGS sequence"/>
</dbReference>
<evidence type="ECO:0000313" key="3">
    <source>
        <dbReference type="EMBL" id="MCJ7859181.1"/>
    </source>
</evidence>
<feature type="compositionally biased region" description="Low complexity" evidence="1">
    <location>
        <begin position="80"/>
        <end position="111"/>
    </location>
</feature>
<keyword evidence="2" id="KW-1133">Transmembrane helix</keyword>
<protein>
    <submittedName>
        <fullName evidence="3">Uncharacterized protein</fullName>
    </submittedName>
</protein>
<keyword evidence="2" id="KW-0472">Membrane</keyword>
<dbReference type="AlphaFoldDB" id="A0A9X2AZK9"/>
<feature type="region of interest" description="Disordered" evidence="1">
    <location>
        <begin position="76"/>
        <end position="125"/>
    </location>
</feature>
<feature type="transmembrane region" description="Helical" evidence="2">
    <location>
        <begin position="21"/>
        <end position="43"/>
    </location>
</feature>
<sequence>MSLVAQEQINRGPQGPEFGKAAPVGLLVIVGLLVVILALGYLFNRRMKKMQARRTFAEDHGIDPFDIDTIDRRMADAEAADTAGATASRADAADGADTADTAADTTDVAETTEVRRTEDPGGDQR</sequence>
<accession>A0A9X2AZK9</accession>
<keyword evidence="2" id="KW-0812">Transmembrane</keyword>
<proteinExistence type="predicted"/>
<gene>
    <name evidence="3" type="ORF">MUN33_10745</name>
</gene>